<keyword evidence="2" id="KW-0067">ATP-binding</keyword>
<feature type="domain" description="Bacterial type II secretion system protein E" evidence="3">
    <location>
        <begin position="367"/>
        <end position="381"/>
    </location>
</feature>
<feature type="non-terminal residue" evidence="4">
    <location>
        <position position="402"/>
    </location>
</feature>
<dbReference type="EMBL" id="LAZR01053838">
    <property type="protein sequence ID" value="KKK79862.1"/>
    <property type="molecule type" value="Genomic_DNA"/>
</dbReference>
<proteinExistence type="predicted"/>
<dbReference type="PANTHER" id="PTHR30258">
    <property type="entry name" value="TYPE II SECRETION SYSTEM PROTEIN GSPE-RELATED"/>
    <property type="match status" value="1"/>
</dbReference>
<dbReference type="InterPro" id="IPR001482">
    <property type="entry name" value="T2SS/T4SS_dom"/>
</dbReference>
<dbReference type="PROSITE" id="PS00662">
    <property type="entry name" value="T2SP_E"/>
    <property type="match status" value="1"/>
</dbReference>
<dbReference type="SUPFAM" id="SSF160246">
    <property type="entry name" value="EspE N-terminal domain-like"/>
    <property type="match status" value="1"/>
</dbReference>
<dbReference type="Pfam" id="PF00437">
    <property type="entry name" value="T2SSE"/>
    <property type="match status" value="1"/>
</dbReference>
<dbReference type="Gene3D" id="3.40.50.300">
    <property type="entry name" value="P-loop containing nucleotide triphosphate hydrolases"/>
    <property type="match status" value="1"/>
</dbReference>
<dbReference type="AlphaFoldDB" id="A0A0F8YEN1"/>
<comment type="caution">
    <text evidence="4">The sequence shown here is derived from an EMBL/GenBank/DDBJ whole genome shotgun (WGS) entry which is preliminary data.</text>
</comment>
<dbReference type="Gene3D" id="3.30.300.160">
    <property type="entry name" value="Type II secretion system, protein E, N-terminal domain"/>
    <property type="match status" value="1"/>
</dbReference>
<protein>
    <recommendedName>
        <fullName evidence="3">Bacterial type II secretion system protein E domain-containing protein</fullName>
    </recommendedName>
</protein>
<accession>A0A0F8YEN1</accession>
<sequence length="402" mass="45256">GVLDKSKAEVLEKEIKTSTKKEEEIILKREIVSEDFLFKTKSDYLEIPLRSVDPKAIPLEILELIPQKTASNYNMVSLGRKNNLLDVGMVFPEDLDAQEALKFLARRGGFDYKIFLITFSTFNQLLKQHQTLRKEVGKALEELEEEMSIRKAVGKSEIERLVEEAPIAKVVAVILRYAVEGNASDIHIEPVKKKLRVRFRLLGLLHSSIFLPLRVHQAVVARIKVLSNLKIDETRIPQDGSFSAKVKEQNIDFRVSTFPTTLGEKVAIRVLNPLIGLKKFEELGLFSRDRKTVEKMIKRPYGLVLATGPTGCGKTTTLYTILQLLNKEGVNIITVEDPVEYFMGGVNQSQIKPDIGYDFAKGLRHILRQDPDIIMVGEIRDSETANLATHAALTGHIVLSTL</sequence>
<keyword evidence="1" id="KW-0547">Nucleotide-binding</keyword>
<dbReference type="GO" id="GO:0005886">
    <property type="term" value="C:plasma membrane"/>
    <property type="evidence" value="ECO:0007669"/>
    <property type="project" value="TreeGrafter"/>
</dbReference>
<evidence type="ECO:0000256" key="1">
    <source>
        <dbReference type="ARBA" id="ARBA00022741"/>
    </source>
</evidence>
<organism evidence="4">
    <name type="scientific">marine sediment metagenome</name>
    <dbReference type="NCBI Taxonomy" id="412755"/>
    <lineage>
        <taxon>unclassified sequences</taxon>
        <taxon>metagenomes</taxon>
        <taxon>ecological metagenomes</taxon>
    </lineage>
</organism>
<dbReference type="InterPro" id="IPR037257">
    <property type="entry name" value="T2SS_E_N_sf"/>
</dbReference>
<evidence type="ECO:0000259" key="3">
    <source>
        <dbReference type="PROSITE" id="PS00662"/>
    </source>
</evidence>
<gene>
    <name evidence="4" type="ORF">LCGC14_2829250</name>
</gene>
<dbReference type="PANTHER" id="PTHR30258:SF1">
    <property type="entry name" value="PROTEIN TRANSPORT PROTEIN HOFB HOMOLOG"/>
    <property type="match status" value="1"/>
</dbReference>
<dbReference type="CDD" id="cd01129">
    <property type="entry name" value="PulE-GspE-like"/>
    <property type="match status" value="1"/>
</dbReference>
<dbReference type="InterPro" id="IPR027417">
    <property type="entry name" value="P-loop_NTPase"/>
</dbReference>
<evidence type="ECO:0000313" key="4">
    <source>
        <dbReference type="EMBL" id="KKK79862.1"/>
    </source>
</evidence>
<dbReference type="Pfam" id="PF05157">
    <property type="entry name" value="MshEN"/>
    <property type="match status" value="1"/>
</dbReference>
<name>A0A0F8YEN1_9ZZZZ</name>
<dbReference type="Gene3D" id="3.30.450.90">
    <property type="match status" value="1"/>
</dbReference>
<evidence type="ECO:0000256" key="2">
    <source>
        <dbReference type="ARBA" id="ARBA00022840"/>
    </source>
</evidence>
<feature type="non-terminal residue" evidence="4">
    <location>
        <position position="1"/>
    </location>
</feature>
<dbReference type="GO" id="GO:0005524">
    <property type="term" value="F:ATP binding"/>
    <property type="evidence" value="ECO:0007669"/>
    <property type="project" value="UniProtKB-KW"/>
</dbReference>
<dbReference type="SUPFAM" id="SSF52540">
    <property type="entry name" value="P-loop containing nucleoside triphosphate hydrolases"/>
    <property type="match status" value="1"/>
</dbReference>
<dbReference type="GO" id="GO:0016887">
    <property type="term" value="F:ATP hydrolysis activity"/>
    <property type="evidence" value="ECO:0007669"/>
    <property type="project" value="TreeGrafter"/>
</dbReference>
<dbReference type="InterPro" id="IPR007831">
    <property type="entry name" value="T2SS_GspE_N"/>
</dbReference>
<reference evidence="4" key="1">
    <citation type="journal article" date="2015" name="Nature">
        <title>Complex archaea that bridge the gap between prokaryotes and eukaryotes.</title>
        <authorList>
            <person name="Spang A."/>
            <person name="Saw J.H."/>
            <person name="Jorgensen S.L."/>
            <person name="Zaremba-Niedzwiedzka K."/>
            <person name="Martijn J."/>
            <person name="Lind A.E."/>
            <person name="van Eijk R."/>
            <person name="Schleper C."/>
            <person name="Guy L."/>
            <person name="Ettema T.J."/>
        </authorList>
    </citation>
    <scope>NUCLEOTIDE SEQUENCE</scope>
</reference>